<dbReference type="RefSeq" id="WP_114068610.1">
    <property type="nucleotide sequence ID" value="NZ_CP030850.1"/>
</dbReference>
<dbReference type="Proteomes" id="UP000251993">
    <property type="component" value="Chromosome"/>
</dbReference>
<dbReference type="AlphaFoldDB" id="A0A344TMH1"/>
<accession>A0A344TMH1</accession>
<gene>
    <name evidence="2" type="primary">tnpA</name>
    <name evidence="2" type="ORF">DR864_19885</name>
</gene>
<reference evidence="2 3" key="1">
    <citation type="submission" date="2018-07" db="EMBL/GenBank/DDBJ databases">
        <title>Genome sequencing of Runella.</title>
        <authorList>
            <person name="Baek M.-G."/>
            <person name="Yi H."/>
        </authorList>
    </citation>
    <scope>NUCLEOTIDE SEQUENCE [LARGE SCALE GENOMIC DNA]</scope>
    <source>
        <strain evidence="2 3">HYN0085</strain>
    </source>
</reference>
<name>A0A344TMH1_9BACT</name>
<dbReference type="Gene3D" id="3.30.70.1290">
    <property type="entry name" value="Transposase IS200-like"/>
    <property type="match status" value="1"/>
</dbReference>
<feature type="domain" description="Transposase IS200-like" evidence="1">
    <location>
        <begin position="4"/>
        <end position="118"/>
    </location>
</feature>
<dbReference type="PANTHER" id="PTHR33360">
    <property type="entry name" value="TRANSPOSASE FOR INSERTION SEQUENCE ELEMENT IS200"/>
    <property type="match status" value="1"/>
</dbReference>
<dbReference type="InterPro" id="IPR002686">
    <property type="entry name" value="Transposase_17"/>
</dbReference>
<dbReference type="OrthoDB" id="9797997at2"/>
<evidence type="ECO:0000313" key="3">
    <source>
        <dbReference type="Proteomes" id="UP000251993"/>
    </source>
</evidence>
<dbReference type="Pfam" id="PF01797">
    <property type="entry name" value="Y1_Tnp"/>
    <property type="match status" value="1"/>
</dbReference>
<keyword evidence="3" id="KW-1185">Reference proteome</keyword>
<dbReference type="EMBL" id="CP030850">
    <property type="protein sequence ID" value="AXE19842.1"/>
    <property type="molecule type" value="Genomic_DNA"/>
</dbReference>
<proteinExistence type="predicted"/>
<dbReference type="GO" id="GO:0004803">
    <property type="term" value="F:transposase activity"/>
    <property type="evidence" value="ECO:0007669"/>
    <property type="project" value="InterPro"/>
</dbReference>
<dbReference type="SUPFAM" id="SSF143422">
    <property type="entry name" value="Transposase IS200-like"/>
    <property type="match status" value="1"/>
</dbReference>
<protein>
    <submittedName>
        <fullName evidence="2">IS200/IS605 family transposase</fullName>
    </submittedName>
</protein>
<dbReference type="GO" id="GO:0006313">
    <property type="term" value="P:DNA transposition"/>
    <property type="evidence" value="ECO:0007669"/>
    <property type="project" value="InterPro"/>
</dbReference>
<evidence type="ECO:0000313" key="2">
    <source>
        <dbReference type="EMBL" id="AXE19842.1"/>
    </source>
</evidence>
<dbReference type="InterPro" id="IPR036515">
    <property type="entry name" value="Transposase_17_sf"/>
</dbReference>
<dbReference type="NCBIfam" id="NF033573">
    <property type="entry name" value="transpos_IS200"/>
    <property type="match status" value="1"/>
</dbReference>
<evidence type="ECO:0000259" key="1">
    <source>
        <dbReference type="SMART" id="SM01321"/>
    </source>
</evidence>
<dbReference type="SMART" id="SM01321">
    <property type="entry name" value="Y1_Tnp"/>
    <property type="match status" value="1"/>
</dbReference>
<dbReference type="KEGG" id="run:DR864_19885"/>
<sequence length="148" mass="17961">MSSYRQIYYQIVFGTKYRRPTINEAHCEEMYKYIWGVVKNNKCKLYRINGVEDHIHIFCDLHPSIALADFVKDIKVASSIWMKQSGFFPDFEAWQEGYGAFTYSIREKDKIINYVKKQKEHHKKETFYDEYKRLLIENNIEFDEKYLL</sequence>
<dbReference type="PANTHER" id="PTHR33360:SF2">
    <property type="entry name" value="TRANSPOSASE FOR INSERTION SEQUENCE ELEMENT IS200"/>
    <property type="match status" value="1"/>
</dbReference>
<dbReference type="GO" id="GO:0003677">
    <property type="term" value="F:DNA binding"/>
    <property type="evidence" value="ECO:0007669"/>
    <property type="project" value="InterPro"/>
</dbReference>
<organism evidence="2 3">
    <name type="scientific">Runella rosea</name>
    <dbReference type="NCBI Taxonomy" id="2259595"/>
    <lineage>
        <taxon>Bacteria</taxon>
        <taxon>Pseudomonadati</taxon>
        <taxon>Bacteroidota</taxon>
        <taxon>Cytophagia</taxon>
        <taxon>Cytophagales</taxon>
        <taxon>Spirosomataceae</taxon>
        <taxon>Runella</taxon>
    </lineage>
</organism>